<sequence>MQGTTATQLFCRLGVENSSGDVTRSYRSDTGDKFINGAQLLLSKWSQELNTFEGFQEQVLKVVPKFSPSFEVAEDQGNRS</sequence>
<evidence type="ECO:0000313" key="1">
    <source>
        <dbReference type="EMBL" id="KUM45437.1"/>
    </source>
</evidence>
<proteinExistence type="predicted"/>
<accession>A0A101LU60</accession>
<comment type="caution">
    <text evidence="1">The sequence shown here is derived from an EMBL/GenBank/DDBJ whole genome shotgun (WGS) entry which is preliminary data.</text>
</comment>
<reference evidence="1" key="1">
    <citation type="journal article" date="2015" name="Genome Biol. Evol.">
        <title>Organellar Genomes of White Spruce (Picea glauca): Assembly and Annotation.</title>
        <authorList>
            <person name="Jackman S.D."/>
            <person name="Warren R.L."/>
            <person name="Gibb E.A."/>
            <person name="Vandervalk B.P."/>
            <person name="Mohamadi H."/>
            <person name="Chu J."/>
            <person name="Raymond A."/>
            <person name="Pleasance S."/>
            <person name="Coope R."/>
            <person name="Wildung M.R."/>
            <person name="Ritland C.E."/>
            <person name="Bousquet J."/>
            <person name="Jones S.J."/>
            <person name="Bohlmann J."/>
            <person name="Birol I."/>
        </authorList>
    </citation>
    <scope>NUCLEOTIDE SEQUENCE [LARGE SCALE GENOMIC DNA]</scope>
    <source>
        <tissue evidence="1">Flushing bud</tissue>
    </source>
</reference>
<evidence type="ECO:0000313" key="3">
    <source>
        <dbReference type="EMBL" id="KUM51047.1"/>
    </source>
</evidence>
<geneLocation type="mitochondrion" evidence="1"/>
<dbReference type="AlphaFoldDB" id="A0A101LU60"/>
<evidence type="ECO:0000313" key="2">
    <source>
        <dbReference type="EMBL" id="KUM46066.1"/>
    </source>
</evidence>
<dbReference type="EMBL" id="LKAM01000013">
    <property type="protein sequence ID" value="KUM46066.1"/>
    <property type="molecule type" value="Genomic_DNA"/>
</dbReference>
<dbReference type="EMBL" id="LKAM01000019">
    <property type="protein sequence ID" value="KUM45437.1"/>
    <property type="molecule type" value="Genomic_DNA"/>
</dbReference>
<organism evidence="1">
    <name type="scientific">Picea glauca</name>
    <name type="common">White spruce</name>
    <name type="synonym">Pinus glauca</name>
    <dbReference type="NCBI Taxonomy" id="3330"/>
    <lineage>
        <taxon>Eukaryota</taxon>
        <taxon>Viridiplantae</taxon>
        <taxon>Streptophyta</taxon>
        <taxon>Embryophyta</taxon>
        <taxon>Tracheophyta</taxon>
        <taxon>Spermatophyta</taxon>
        <taxon>Pinopsida</taxon>
        <taxon>Pinidae</taxon>
        <taxon>Conifers I</taxon>
        <taxon>Pinales</taxon>
        <taxon>Pinaceae</taxon>
        <taxon>Picea</taxon>
    </lineage>
</organism>
<dbReference type="EMBL" id="LKAM01000001">
    <property type="protein sequence ID" value="KUM51047.1"/>
    <property type="molecule type" value="Genomic_DNA"/>
</dbReference>
<name>A0A101LU60_PICGL</name>
<keyword evidence="1" id="KW-0496">Mitochondrion</keyword>
<protein>
    <submittedName>
        <fullName evidence="1">Uncharacterized protein</fullName>
    </submittedName>
</protein>
<gene>
    <name evidence="2" type="ORF">ABT39_MTgene1872</name>
    <name evidence="1" type="ORF">ABT39_MTgene2704</name>
    <name evidence="3" type="ORF">ABT39_MTgene893</name>
</gene>